<name>A0A385MJH8_9POTV</name>
<dbReference type="Gene3D" id="3.30.70.270">
    <property type="match status" value="1"/>
</dbReference>
<dbReference type="GO" id="GO:0052170">
    <property type="term" value="P:symbiont-mediated suppression of host innate immune response"/>
    <property type="evidence" value="ECO:0007669"/>
    <property type="project" value="UniProtKB-KW"/>
</dbReference>
<dbReference type="SMART" id="SM00487">
    <property type="entry name" value="DEXDc"/>
    <property type="match status" value="1"/>
</dbReference>
<comment type="catalytic activity">
    <reaction evidence="1">
        <text>Hydrolyzes glutaminyl bonds, and activity is further restricted by preferences for the amino acids in P6 - P1' that vary with the species of potyvirus, e.g. Glu-Xaa-Xaa-Tyr-Xaa-Gln-|-(Ser or Gly) for the enzyme from tobacco etch virus. The natural substrate is the viral polyprotein, but other proteins and oligopeptides containing the appropriate consensus sequence are also cleaved.</text>
        <dbReference type="EC" id="3.4.22.44"/>
    </reaction>
</comment>
<dbReference type="InterPro" id="IPR001205">
    <property type="entry name" value="RNA-dir_pol_C"/>
</dbReference>
<evidence type="ECO:0000256" key="5">
    <source>
        <dbReference type="ARBA" id="ARBA00006064"/>
    </source>
</evidence>
<evidence type="ECO:0000259" key="40">
    <source>
        <dbReference type="PROSITE" id="PS51871"/>
    </source>
</evidence>
<dbReference type="EMBL" id="MH779625">
    <property type="protein sequence ID" value="AYA60486.1"/>
    <property type="molecule type" value="Genomic_RNA"/>
</dbReference>
<keyword evidence="9" id="KW-1036">Host cytoplasmic vesicle</keyword>
<dbReference type="SUPFAM" id="SSF56672">
    <property type="entry name" value="DNA/RNA polymerases"/>
    <property type="match status" value="1"/>
</dbReference>
<dbReference type="InterPro" id="IPR002540">
    <property type="entry name" value="Pept_S30_P1_potyvir"/>
</dbReference>
<keyword evidence="15" id="KW-0945">Host-virus interaction</keyword>
<evidence type="ECO:0000256" key="27">
    <source>
        <dbReference type="ARBA" id="ARBA00023280"/>
    </source>
</evidence>
<keyword evidence="10" id="KW-1139">Helical capsid protein</keyword>
<feature type="active site" description="For helper component proteinase activity" evidence="32">
    <location>
        <position position="645"/>
    </location>
</feature>
<dbReference type="GO" id="GO:0003968">
    <property type="term" value="F:RNA-directed RNA polymerase activity"/>
    <property type="evidence" value="ECO:0007669"/>
    <property type="project" value="UniProtKB-KW"/>
</dbReference>
<evidence type="ECO:0000256" key="29">
    <source>
        <dbReference type="ARBA" id="ARBA00029422"/>
    </source>
</evidence>
<dbReference type="Pfam" id="PF00767">
    <property type="entry name" value="Poty_coat"/>
    <property type="match status" value="1"/>
</dbReference>
<dbReference type="GO" id="GO:0044161">
    <property type="term" value="C:host cell cytoplasmic vesicle"/>
    <property type="evidence" value="ECO:0007669"/>
    <property type="project" value="UniProtKB-SubCell"/>
</dbReference>
<evidence type="ECO:0000259" key="38">
    <source>
        <dbReference type="PROSITE" id="PS51436"/>
    </source>
</evidence>
<organism evidence="41 42">
    <name type="scientific">Platycodon mild mottle virus</name>
    <dbReference type="NCBI Taxonomy" id="2320870"/>
    <lineage>
        <taxon>Viruses</taxon>
        <taxon>Riboviria</taxon>
        <taxon>Orthornavirae</taxon>
        <taxon>Pisuviricota</taxon>
        <taxon>Stelpaviricetes</taxon>
        <taxon>Patatavirales</taxon>
        <taxon>Potyviridae</taxon>
        <taxon>Potyvirus</taxon>
        <taxon>Potyvirus platycodonis</taxon>
    </lineage>
</organism>
<evidence type="ECO:0000259" key="36">
    <source>
        <dbReference type="PROSITE" id="PS51192"/>
    </source>
</evidence>
<keyword evidence="8" id="KW-0696">RNA-directed RNA polymerase</keyword>
<dbReference type="InterPro" id="IPR013648">
    <property type="entry name" value="PP_Potyviridae"/>
</dbReference>
<dbReference type="CDD" id="cd23175">
    <property type="entry name" value="ps-ssRNAv_Potyviridae_RdRp"/>
    <property type="match status" value="1"/>
</dbReference>
<keyword evidence="12" id="KW-0597">Phosphoprotein</keyword>
<accession>A0A385MJH8</accession>
<dbReference type="GO" id="GO:0006508">
    <property type="term" value="P:proteolysis"/>
    <property type="evidence" value="ECO:0007669"/>
    <property type="project" value="UniProtKB-KW"/>
</dbReference>
<keyword evidence="13" id="KW-0167">Capsid protein</keyword>
<comment type="similarity">
    <text evidence="5 33">Belongs to the potyviridae genome polyprotein family.</text>
</comment>
<dbReference type="GO" id="GO:0005198">
    <property type="term" value="F:structural molecule activity"/>
    <property type="evidence" value="ECO:0007669"/>
    <property type="project" value="InterPro"/>
</dbReference>
<dbReference type="InterPro" id="IPR009003">
    <property type="entry name" value="Peptidase_S1_PA"/>
</dbReference>
<feature type="domain" description="Peptidase C6" evidence="39">
    <location>
        <begin position="637"/>
        <end position="759"/>
    </location>
</feature>
<feature type="compositionally biased region" description="Basic and acidic residues" evidence="34">
    <location>
        <begin position="2805"/>
        <end position="2825"/>
    </location>
</feature>
<keyword evidence="7" id="KW-0941">Suppressor of RNA silencing</keyword>
<dbReference type="Pfam" id="PF00270">
    <property type="entry name" value="DEAD"/>
    <property type="match status" value="1"/>
</dbReference>
<keyword evidence="16" id="KW-1090">Inhibition of host innate immune response by virus</keyword>
<evidence type="ECO:0000256" key="32">
    <source>
        <dbReference type="PROSITE-ProRule" id="PRU01080"/>
    </source>
</evidence>
<evidence type="ECO:0000313" key="41">
    <source>
        <dbReference type="EMBL" id="AYA60486.1"/>
    </source>
</evidence>
<dbReference type="InterPro" id="IPR043504">
    <property type="entry name" value="Peptidase_S1_PA_chymotrypsin"/>
</dbReference>
<evidence type="ECO:0000256" key="21">
    <source>
        <dbReference type="ARBA" id="ARBA00022801"/>
    </source>
</evidence>
<dbReference type="Gene3D" id="3.90.70.150">
    <property type="entry name" value="Helper component proteinase"/>
    <property type="match status" value="1"/>
</dbReference>
<dbReference type="SUPFAM" id="SSF52540">
    <property type="entry name" value="P-loop containing nucleoside triphosphate hydrolases"/>
    <property type="match status" value="2"/>
</dbReference>
<evidence type="ECO:0000313" key="42">
    <source>
        <dbReference type="Proteomes" id="UP000500871"/>
    </source>
</evidence>
<evidence type="ECO:0000256" key="31">
    <source>
        <dbReference type="ARBA" id="ARBA00045403"/>
    </source>
</evidence>
<dbReference type="Gene3D" id="3.40.50.300">
    <property type="entry name" value="P-loop containing nucleotide triphosphate hydrolases"/>
    <property type="match status" value="2"/>
</dbReference>
<dbReference type="InterPro" id="IPR014001">
    <property type="entry name" value="Helicase_ATP-bd"/>
</dbReference>
<evidence type="ECO:0000256" key="33">
    <source>
        <dbReference type="RuleBase" id="RU003351"/>
    </source>
</evidence>
<dbReference type="Pfam" id="PF00851">
    <property type="entry name" value="Peptidase_C6"/>
    <property type="match status" value="1"/>
</dbReference>
<dbReference type="GO" id="GO:0016818">
    <property type="term" value="F:hydrolase activity, acting on acid anhydrides, in phosphorus-containing anhydrides"/>
    <property type="evidence" value="ECO:0007669"/>
    <property type="project" value="InterPro"/>
</dbReference>
<sequence precursor="true">MAAVTMLFGSIPTTFGMSKASPKPACGTTRSSSLPANLVAHQVVAHITVPLYDFNAKKCFEDLEEACAKRVSLMPEGRVVSTKKAYVWKEYSAQQLRNKKRRQAAVERAFAKGSSNTKEMHVDSAPPCLNPGTTESFKSPYWRRSVKTQKKVVKRRIVKLDDNQLSNLIKTVMKACKQADKPIYVFERNKRPNVFTHPLVMGRKHCRIHLQHFENKLKRTDLHLSNFARQYVLPHACIQFHELRRLKFRPGDCGLIVDAASMPLLTSEYDDKFFILRGKFLEQYIDARETLESWELELLEQYSAGAKFWAGYDRKFGQYRPKNINHTCESNFNVEECGEIAALLTQAIYPCGRITCLQCAKDYAGVDDVDLNDWIQQRRSPDCVRELTQKTSFPHLERVVNLTTLHQPSELTNTKIFEEIHSLIGSISEIPYKQLNDLNSILLRMGVDHKKDYVLAVNALHDVVKYIKNRTDSINRAELVHFRNKRSAKTHFNSDLMCDNQLDKNGNFIWGLRGYHAKRFFVNYFEKVVPKEGYDKFVTRRSPNGSRQLAISKLIVSTNFDTFRHQMQGEPVEPMPVTEECIGRRRGNFLYPCCCVTYDDGTPALSEFVLPTKHHLVLGNTGDAKYVEMPTDEQQTMYIAKEGYCYINIFFAMLINVSEDNALKFTKMVRDTMVPRLKQWPSMMDVATACYMLTIFFPDTASAELPRILVDHKSKTMHVLDSYGSVTTGYHILKANTVQQLCNFADGQLESEMKHYCVGGLKADDSIHLNMKWLIKGIYNPDFMKQVIEDEPFVLLLSMLSPSVLMALFNSGSLELAANYWLHKRQTIGQIMTMLSLLAGKVSGARALTKRLEIISDSADGFLTMIDRTFEPYHSVYNAQIILMQMVEVRTSDEAIKINGFGALRSTAQIWEEKSYQQDLLEAWAELSLFTKLSLIIRSRRLQREYSGLFPLGDSSDLIAKVSTSLSASLVCLGRYTKAKVVNTKKRVVSRLYEFTGRSMCSLFRIYRNFMPDFFVMVSTLSLIMCCISIIRKANLYIHEHRALKEFRADKECGEAWMQIFYSYSRLKEKLGMEPTEEEFIEYLGRIDPRLAKIYEPARDAIDLKFQAKSQEQAQLERIIAVIALILMVFDAERSDCVYKILNKLRTLVGISSSDTMKFQSLDDAKDLLEEKKLTVDFEITHDDATNPIMAERTFAQWWSHQLTRNVTIPHYRTEGSFVEFTRANSAEVAASIAHGESRDILLRGAVGSGKSTALPFHLSSKGFVLLIEPTRPLAENVFKQLRQAPFNCNPSLRMRGNVCYGSSPIAVMTSGYALHFYAHNPSKLKEIDFVIIDECHVQDANAMAFRCLLHEFAFGGRIIKASATPPGREVTFTTQHPVEIKSEASMSLEQFASSQGSGANVDATVYGNNILVYVASYNEVDQLSALLIKAGFKVTKVDGRTMKSGGTEIVTSGTDKKKHFVVATNIIENGVTLDIEVVVDFGIKVVAEIDCEARAVRYNKKSISYGERIQRCGRVGRHKRGCAIKIGDTERGIHRISSMIATEAAFYCFTYGLPVMTDGVSTAILENCTVQQAKTMLHFELPIFFTSQLVRFDGSMHPEIHKALIPYKLRDSEVTLNKMAIPSQVVCYWKSAREMAMHGCRLQLDDAVMIPFYSKDVPYTLYERIHTIVREHKGDAGFGRISGYSAARIAYTLQTDSASIQRTVHILDKLIEGEMMKRDHFSNASSVTLCSKNWSLASLVSSIKARHMSDHTVENISILQAVKAQLLEFKNVQQDHMKIADMENSGALECMFFQDEKSMSKHLGLKGHWNKSLITKDIMILIAASAGCAWMLYEYFVAKVSEPMEFQGRNKRERQKLKFRAARDNKHAYEVHGEDADMQHYFGDAYSKKGKGKGTTIGMGAKTRKFTNMYSFDPTEYSFARYVDPLTGHTLDEQVTTDIQMVQEHFGNIRRQFIIEDLIDPARRGEGIEAYFVKNLGKQVLKIDLTPHNPFRVCDKHETIAGFPERENELRQTGAPVLLPASALPTANEFVEGEFEGKTTFSGMRDYNPIAQAVCHLENDSNGVSRKLYGLGYGSVIITNQHLFKENNGVLRIKTHHGEYVCPNTTSLNMFPVEGCDVLVIQMPKDFVPFPRRLRFRQTKPGERVCMVGSNFQTKSISSVVSESSATTRVNSSNFYKHWISTKDGQCGNPIVSPKDGCIVGIHSLASLVSDMNMYTGFTDTFEVDVISKLDSLDWTKRWKLNLDKANWGPLNMQSDTPKDDCFKLSKSVFDLAEDLFKFQGHDDWLCAKLDGNLKAMAMTQNALVTKHVVKGKCQLFSTYLACHPEAEVFFKPLMGAYDKSRLNKEAYIKDFTKYASPITVGLLDVDKFDRAYSSVVKVFEEAGFTQCEYITDDETIFQALNMKAAVGALYSGKKNDYFDKLTLSERETIIQASCERLYNAQMGVWNGSLKAELRPIEKVIVNKTRSFTAAPLDTLLGGKVCVDDFNNKFYAHHFRIPSSVGMTKFYGGWDRLLKLMPAGWVYCDADGSQFDSSLSPFLINSVLNLRLHFMEDWDLGEQMLRNLYTEIVYTPIATPDGTIVKKFKGNNSGQPSTVVDNTIMVMMAVHYSLIKNGIEDIQSVCRYVVNGDDLMIAVDPNHEYLLDSMAQDFHQLGLNYNFGSRSRDVKELWFMSHRGIERDGLLIPKLEMERIVSILEWDRADLPEHRLEAICASMIEAWGYDELLMWIRRFYSWVLEQAPYHDLSEVGKAPYISEVALKALYTGVDAHSSELAVYTGIFSQLGLQDLAEPMKFQVDETLDAGEEERKRKEKAKIEQEQARDAQDRQLANKGDQTVAGGSGVRDRDIDASTVGTFTVPKLKSMSSKLALPRVQSNPIVNLDHLLIYKPDQSRISNTRATDQQFRSWYQGVRAAYELTDEEMRIVMNGLMVWCIENGTSPNINGMWVMMDGDEQVEYPIKPLIDHAKPTFRQIMAHFSPLAEAYIEKQNTERAYMPRYGLQRNLTDMSLARYAFDFYEMNSRTPVRAREAHLQMKAAAIRNAHNRLFGLDGNVGTTEEDTERHTANDVRRNVHHLMGAQL</sequence>
<keyword evidence="17" id="KW-0645">Protease</keyword>
<dbReference type="Pfam" id="PF00271">
    <property type="entry name" value="Helicase_C"/>
    <property type="match status" value="1"/>
</dbReference>
<dbReference type="PROSITE" id="PS51192">
    <property type="entry name" value="HELICASE_ATP_BIND_1"/>
    <property type="match status" value="1"/>
</dbReference>
<dbReference type="Gene3D" id="2.40.10.10">
    <property type="entry name" value="Trypsin-like serine proteases"/>
    <property type="match status" value="2"/>
</dbReference>
<dbReference type="PROSITE" id="PS51436">
    <property type="entry name" value="POTYVIRUS_NIA_PRO"/>
    <property type="match status" value="1"/>
</dbReference>
<keyword evidence="23" id="KW-0788">Thiol protease</keyword>
<evidence type="ECO:0000256" key="14">
    <source>
        <dbReference type="ARBA" id="ARBA00022562"/>
    </source>
</evidence>
<keyword evidence="26" id="KW-0693">Viral RNA replication</keyword>
<dbReference type="InterPro" id="IPR027417">
    <property type="entry name" value="P-loop_NTPase"/>
</dbReference>
<comment type="subcellular location">
    <subcellularLocation>
        <location evidence="30">Host cytoplasmic vesicle</location>
    </subcellularLocation>
    <subcellularLocation>
        <location evidence="3">Host nucleus</location>
    </subcellularLocation>
    <subcellularLocation>
        <location evidence="4">Virion</location>
    </subcellularLocation>
</comment>
<evidence type="ECO:0000256" key="34">
    <source>
        <dbReference type="SAM" id="MobiDB-lite"/>
    </source>
</evidence>
<evidence type="ECO:0000256" key="8">
    <source>
        <dbReference type="ARBA" id="ARBA00022484"/>
    </source>
</evidence>
<keyword evidence="27" id="KW-0899">Viral immunoevasion</keyword>
<evidence type="ECO:0000256" key="16">
    <source>
        <dbReference type="ARBA" id="ARBA00022632"/>
    </source>
</evidence>
<evidence type="ECO:0000256" key="2">
    <source>
        <dbReference type="ARBA" id="ARBA00001848"/>
    </source>
</evidence>
<evidence type="ECO:0000259" key="35">
    <source>
        <dbReference type="PROSITE" id="PS50507"/>
    </source>
</evidence>
<comment type="function">
    <text evidence="28">Involved in aphid transmission, cell-to-cell and systemis movement, encapsidation of the viral RNA and in the regulation of viral RNA amplification.</text>
</comment>
<feature type="domain" description="Helicase C-terminal" evidence="37">
    <location>
        <begin position="1401"/>
        <end position="1562"/>
    </location>
</feature>
<dbReference type="Pfam" id="PF01577">
    <property type="entry name" value="Peptidase_S30"/>
    <property type="match status" value="1"/>
</dbReference>
<keyword evidence="24" id="KW-0067">ATP-binding</keyword>
<dbReference type="InterPro" id="IPR001730">
    <property type="entry name" value="Potyv_NIa-pro_dom"/>
</dbReference>
<dbReference type="GO" id="GO:0005524">
    <property type="term" value="F:ATP binding"/>
    <property type="evidence" value="ECO:0007669"/>
    <property type="project" value="UniProtKB-KW"/>
</dbReference>
<dbReference type="GO" id="GO:0042025">
    <property type="term" value="C:host cell nucleus"/>
    <property type="evidence" value="ECO:0007669"/>
    <property type="project" value="UniProtKB-SubCell"/>
</dbReference>
<feature type="active site" description="For helper component proteinase activity" evidence="32">
    <location>
        <position position="718"/>
    </location>
</feature>
<evidence type="ECO:0000256" key="4">
    <source>
        <dbReference type="ARBA" id="ARBA00004328"/>
    </source>
</evidence>
<dbReference type="InterPro" id="IPR043502">
    <property type="entry name" value="DNA/RNA_pol_sf"/>
</dbReference>
<evidence type="ECO:0000256" key="26">
    <source>
        <dbReference type="ARBA" id="ARBA00022953"/>
    </source>
</evidence>
<dbReference type="RefSeq" id="YP_010087148.1">
    <property type="nucleotide sequence ID" value="NC_055503.1"/>
</dbReference>
<dbReference type="PROSITE" id="PS51194">
    <property type="entry name" value="HELICASE_CTER"/>
    <property type="match status" value="1"/>
</dbReference>
<protein>
    <recommendedName>
        <fullName evidence="6">Genome polyprotein</fullName>
    </recommendedName>
</protein>
<evidence type="ECO:0000256" key="1">
    <source>
        <dbReference type="ARBA" id="ARBA00000785"/>
    </source>
</evidence>
<comment type="function">
    <text evidence="29">Has helicase activity. It may be involved in replication.</text>
</comment>
<keyword evidence="14" id="KW-1048">Host nucleus</keyword>
<keyword evidence="11" id="KW-0191">Covalent protein-RNA linkage</keyword>
<evidence type="ECO:0000256" key="28">
    <source>
        <dbReference type="ARBA" id="ARBA00029405"/>
    </source>
</evidence>
<dbReference type="InterPro" id="IPR043128">
    <property type="entry name" value="Rev_trsase/Diguanyl_cyclase"/>
</dbReference>
<keyword evidence="18" id="KW-0808">Transferase</keyword>
<evidence type="ECO:0000256" key="15">
    <source>
        <dbReference type="ARBA" id="ARBA00022581"/>
    </source>
</evidence>
<evidence type="ECO:0000256" key="7">
    <source>
        <dbReference type="ARBA" id="ARBA00022463"/>
    </source>
</evidence>
<dbReference type="InterPro" id="IPR007094">
    <property type="entry name" value="RNA-dir_pol_PSvirus"/>
</dbReference>
<dbReference type="GO" id="GO:0004197">
    <property type="term" value="F:cysteine-type endopeptidase activity"/>
    <property type="evidence" value="ECO:0007669"/>
    <property type="project" value="InterPro"/>
</dbReference>
<evidence type="ECO:0000256" key="24">
    <source>
        <dbReference type="ARBA" id="ARBA00022840"/>
    </source>
</evidence>
<dbReference type="PRINTS" id="PR00966">
    <property type="entry name" value="NIAPOTYPTASE"/>
</dbReference>
<feature type="domain" description="RdRp catalytic" evidence="35">
    <location>
        <begin position="2522"/>
        <end position="2644"/>
    </location>
</feature>
<dbReference type="GeneID" id="65102398"/>
<dbReference type="InterPro" id="IPR031159">
    <property type="entry name" value="HC_PRO_CPD_dom"/>
</dbReference>
<keyword evidence="19" id="KW-0548">Nucleotidyltransferase</keyword>
<dbReference type="Pfam" id="PF00863">
    <property type="entry name" value="Peptidase_C4"/>
    <property type="match status" value="1"/>
</dbReference>
<dbReference type="Pfam" id="PF13608">
    <property type="entry name" value="Potyvirid-P3"/>
    <property type="match status" value="1"/>
</dbReference>
<dbReference type="SUPFAM" id="SSF50494">
    <property type="entry name" value="Trypsin-like serine proteases"/>
    <property type="match status" value="1"/>
</dbReference>
<dbReference type="InterPro" id="IPR001456">
    <property type="entry name" value="HC-pro"/>
</dbReference>
<dbReference type="GO" id="GO:0039694">
    <property type="term" value="P:viral RNA genome replication"/>
    <property type="evidence" value="ECO:0007669"/>
    <property type="project" value="InterPro"/>
</dbReference>
<feature type="domain" description="Peptidase C4" evidence="38">
    <location>
        <begin position="2038"/>
        <end position="2256"/>
    </location>
</feature>
<feature type="region of interest" description="Disordered" evidence="34">
    <location>
        <begin position="2801"/>
        <end position="2843"/>
    </location>
</feature>
<dbReference type="Pfam" id="PF00680">
    <property type="entry name" value="RdRP_1"/>
    <property type="match status" value="1"/>
</dbReference>
<evidence type="ECO:0000256" key="13">
    <source>
        <dbReference type="ARBA" id="ARBA00022561"/>
    </source>
</evidence>
<evidence type="ECO:0000256" key="18">
    <source>
        <dbReference type="ARBA" id="ARBA00022679"/>
    </source>
</evidence>
<evidence type="ECO:0000256" key="3">
    <source>
        <dbReference type="ARBA" id="ARBA00004147"/>
    </source>
</evidence>
<dbReference type="InterPro" id="IPR001592">
    <property type="entry name" value="Poty_coat"/>
</dbReference>
<keyword evidence="42" id="KW-1185">Reference proteome</keyword>
<evidence type="ECO:0000256" key="25">
    <source>
        <dbReference type="ARBA" id="ARBA00022844"/>
    </source>
</evidence>
<keyword evidence="22" id="KW-0347">Helicase</keyword>
<dbReference type="PANTHER" id="PTHR43519">
    <property type="entry name" value="ATP-DEPENDENT RNA HELICASE HRPB"/>
    <property type="match status" value="1"/>
</dbReference>
<evidence type="ECO:0000259" key="39">
    <source>
        <dbReference type="PROSITE" id="PS51744"/>
    </source>
</evidence>
<evidence type="ECO:0000256" key="30">
    <source>
        <dbReference type="ARBA" id="ARBA00034108"/>
    </source>
</evidence>
<reference evidence="41 42" key="1">
    <citation type="submission" date="2018-08" db="EMBL/GenBank/DDBJ databases">
        <title>Complete genome sequence of a putative novel potyvirus isolated from Platycodon grandiflorum.</title>
        <authorList>
            <person name="Lim S."/>
            <person name="Moon J.S."/>
        </authorList>
    </citation>
    <scope>NUCLEOTIDE SEQUENCE [LARGE SCALE GENOMIC DNA]</scope>
    <source>
        <strain evidence="41">Okcheon</strain>
    </source>
</reference>
<evidence type="ECO:0000259" key="37">
    <source>
        <dbReference type="PROSITE" id="PS51194"/>
    </source>
</evidence>
<dbReference type="InterPro" id="IPR011545">
    <property type="entry name" value="DEAD/DEAH_box_helicase_dom"/>
</dbReference>
<feature type="domain" description="Helicase ATP-binding" evidence="36">
    <location>
        <begin position="1232"/>
        <end position="1384"/>
    </location>
</feature>
<evidence type="ECO:0000256" key="22">
    <source>
        <dbReference type="ARBA" id="ARBA00022806"/>
    </source>
</evidence>
<keyword evidence="21" id="KW-0378">Hydrolase</keyword>
<keyword evidence="20" id="KW-0547">Nucleotide-binding</keyword>
<dbReference type="InterPro" id="IPR039560">
    <property type="entry name" value="Potyvirid-P3"/>
</dbReference>
<evidence type="ECO:0000256" key="19">
    <source>
        <dbReference type="ARBA" id="ARBA00022695"/>
    </source>
</evidence>
<evidence type="ECO:0000256" key="20">
    <source>
        <dbReference type="ARBA" id="ARBA00022741"/>
    </source>
</evidence>
<dbReference type="InterPro" id="IPR042308">
    <property type="entry name" value="HC_PRO_CPD_sf"/>
</dbReference>
<dbReference type="PROSITE" id="PS50507">
    <property type="entry name" value="RDRP_SSRNA_POS"/>
    <property type="match status" value="1"/>
</dbReference>
<dbReference type="SMART" id="SM00490">
    <property type="entry name" value="HELICc"/>
    <property type="match status" value="1"/>
</dbReference>
<evidence type="ECO:0000256" key="12">
    <source>
        <dbReference type="ARBA" id="ARBA00022553"/>
    </source>
</evidence>
<dbReference type="KEGG" id="vg:65102398"/>
<evidence type="ECO:0000256" key="17">
    <source>
        <dbReference type="ARBA" id="ARBA00022670"/>
    </source>
</evidence>
<evidence type="ECO:0000256" key="11">
    <source>
        <dbReference type="ARBA" id="ARBA00022520"/>
    </source>
</evidence>
<dbReference type="GO" id="GO:0006351">
    <property type="term" value="P:DNA-templated transcription"/>
    <property type="evidence" value="ECO:0007669"/>
    <property type="project" value="InterPro"/>
</dbReference>
<dbReference type="GO" id="GO:0019029">
    <property type="term" value="C:helical viral capsid"/>
    <property type="evidence" value="ECO:0007669"/>
    <property type="project" value="UniProtKB-KW"/>
</dbReference>
<dbReference type="Pfam" id="PF08440">
    <property type="entry name" value="Poty_PP"/>
    <property type="match status" value="1"/>
</dbReference>
<dbReference type="GO" id="GO:0004386">
    <property type="term" value="F:helicase activity"/>
    <property type="evidence" value="ECO:0007669"/>
    <property type="project" value="UniProtKB-KW"/>
</dbReference>
<proteinExistence type="inferred from homology"/>
<comment type="function">
    <text evidence="31">Mediates the cap-independent, EIF4E-dependent translation of viral genomic RNAs. Binds to the cap-binding site of host EIF4E and thus interferes with the host EIF4E-dependent mRNA export and translation. VPg-RNA directly binds EIF4E and is a template for transcription. Also forms trimeric complexes with EIF4E-EIF4G, which are templates for translation.</text>
</comment>
<evidence type="ECO:0000256" key="10">
    <source>
        <dbReference type="ARBA" id="ARBA00022497"/>
    </source>
</evidence>
<evidence type="ECO:0000256" key="23">
    <source>
        <dbReference type="ARBA" id="ARBA00022807"/>
    </source>
</evidence>
<feature type="domain" description="Peptidase S30" evidence="40">
    <location>
        <begin position="159"/>
        <end position="302"/>
    </location>
</feature>
<dbReference type="Proteomes" id="UP000500871">
    <property type="component" value="Segment"/>
</dbReference>
<dbReference type="PANTHER" id="PTHR43519:SF1">
    <property type="entry name" value="ATP-DEPENDENT RNA HELICASE HRPB"/>
    <property type="match status" value="1"/>
</dbReference>
<comment type="catalytic activity">
    <reaction evidence="2">
        <text>Hydrolyzes a Gly-|-Gly bond at its own C-terminus, commonly in the sequence -Tyr-Xaa-Val-Gly-|-Gly, in the processing of the potyviral polyprotein.</text>
        <dbReference type="EC" id="3.4.22.45"/>
    </reaction>
</comment>
<evidence type="ECO:0000256" key="6">
    <source>
        <dbReference type="ARBA" id="ARBA00020107"/>
    </source>
</evidence>
<dbReference type="GO" id="GO:0003723">
    <property type="term" value="F:RNA binding"/>
    <property type="evidence" value="ECO:0007669"/>
    <property type="project" value="InterPro"/>
</dbReference>
<evidence type="ECO:0000256" key="9">
    <source>
        <dbReference type="ARBA" id="ARBA00022488"/>
    </source>
</evidence>
<dbReference type="InterPro" id="IPR001650">
    <property type="entry name" value="Helicase_C-like"/>
</dbReference>
<dbReference type="PROSITE" id="PS51744">
    <property type="entry name" value="HC_PRO_CPD"/>
    <property type="match status" value="1"/>
</dbReference>
<dbReference type="PROSITE" id="PS51871">
    <property type="entry name" value="PV_P1_PRO"/>
    <property type="match status" value="1"/>
</dbReference>
<keyword evidence="25" id="KW-0946">Virion</keyword>